<dbReference type="STRING" id="89093.SAMN04488558_101154"/>
<dbReference type="AlphaFoldDB" id="A0A1H8Z5G9"/>
<keyword evidence="2" id="KW-0964">Secreted</keyword>
<evidence type="ECO:0000313" key="8">
    <source>
        <dbReference type="Proteomes" id="UP000198833"/>
    </source>
</evidence>
<accession>A0A1H8Z5G9</accession>
<keyword evidence="8" id="KW-1185">Reference proteome</keyword>
<evidence type="ECO:0000313" key="7">
    <source>
        <dbReference type="EMBL" id="SEP59612.1"/>
    </source>
</evidence>
<keyword evidence="5" id="KW-0472">Membrane</keyword>
<proteinExistence type="predicted"/>
<reference evidence="7 8" key="1">
    <citation type="submission" date="2016-10" db="EMBL/GenBank/DDBJ databases">
        <authorList>
            <person name="de Groot N.N."/>
        </authorList>
    </citation>
    <scope>NUCLEOTIDE SEQUENCE [LARGE SCALE GENOMIC DNA]</scope>
    <source>
        <strain evidence="7 8">DSM 15695</strain>
    </source>
</reference>
<feature type="transmembrane region" description="Helical" evidence="5">
    <location>
        <begin position="31"/>
        <end position="48"/>
    </location>
</feature>
<evidence type="ECO:0000256" key="2">
    <source>
        <dbReference type="ARBA" id="ARBA00022525"/>
    </source>
</evidence>
<sequence length="54" mass="5724">MGAHLLLAYFQQLMAMANLLLPATGEGNNLVMIIVGVVIVIAAIALFVSGRKKK</sequence>
<feature type="domain" description="Gram-positive cocci surface proteins LPxTG" evidence="6">
    <location>
        <begin position="21"/>
        <end position="54"/>
    </location>
</feature>
<keyword evidence="1" id="KW-0134">Cell wall</keyword>
<evidence type="ECO:0000256" key="5">
    <source>
        <dbReference type="SAM" id="Phobius"/>
    </source>
</evidence>
<gene>
    <name evidence="7" type="ORF">SAMN04488558_101154</name>
</gene>
<evidence type="ECO:0000256" key="1">
    <source>
        <dbReference type="ARBA" id="ARBA00022512"/>
    </source>
</evidence>
<protein>
    <submittedName>
        <fullName evidence="7">LPXTG-motif cell wall anchor domain-containing protein</fullName>
    </submittedName>
</protein>
<dbReference type="RefSeq" id="WP_159428802.1">
    <property type="nucleotide sequence ID" value="NZ_CALUDV010000004.1"/>
</dbReference>
<keyword evidence="4" id="KW-0572">Peptidoglycan-anchor</keyword>
<evidence type="ECO:0000256" key="4">
    <source>
        <dbReference type="ARBA" id="ARBA00023088"/>
    </source>
</evidence>
<dbReference type="InterPro" id="IPR019931">
    <property type="entry name" value="LPXTG_anchor"/>
</dbReference>
<evidence type="ECO:0000256" key="3">
    <source>
        <dbReference type="ARBA" id="ARBA00022729"/>
    </source>
</evidence>
<dbReference type="Proteomes" id="UP000198833">
    <property type="component" value="Unassembled WGS sequence"/>
</dbReference>
<keyword evidence="3" id="KW-0732">Signal</keyword>
<keyword evidence="5" id="KW-1133">Transmembrane helix</keyword>
<dbReference type="NCBIfam" id="TIGR01167">
    <property type="entry name" value="LPXTG_anchor"/>
    <property type="match status" value="1"/>
</dbReference>
<keyword evidence="5" id="KW-0812">Transmembrane</keyword>
<organism evidence="7 8">
    <name type="scientific">Ignavigranum ruoffiae</name>
    <dbReference type="NCBI Taxonomy" id="89093"/>
    <lineage>
        <taxon>Bacteria</taxon>
        <taxon>Bacillati</taxon>
        <taxon>Bacillota</taxon>
        <taxon>Bacilli</taxon>
        <taxon>Lactobacillales</taxon>
        <taxon>Aerococcaceae</taxon>
        <taxon>Ignavigranum</taxon>
    </lineage>
</organism>
<name>A0A1H8Z5G9_9LACT</name>
<evidence type="ECO:0000259" key="6">
    <source>
        <dbReference type="PROSITE" id="PS50847"/>
    </source>
</evidence>
<dbReference type="PROSITE" id="PS50847">
    <property type="entry name" value="GRAM_POS_ANCHORING"/>
    <property type="match status" value="1"/>
</dbReference>
<dbReference type="Pfam" id="PF00746">
    <property type="entry name" value="Gram_pos_anchor"/>
    <property type="match status" value="1"/>
</dbReference>
<dbReference type="EMBL" id="FOEN01000001">
    <property type="protein sequence ID" value="SEP59612.1"/>
    <property type="molecule type" value="Genomic_DNA"/>
</dbReference>